<dbReference type="InterPro" id="IPR051324">
    <property type="entry name" value="Stress/Tellurium_Resist"/>
</dbReference>
<evidence type="ECO:0000256" key="1">
    <source>
        <dbReference type="ARBA" id="ARBA00008775"/>
    </source>
</evidence>
<dbReference type="Proteomes" id="UP001055111">
    <property type="component" value="Unassembled WGS sequence"/>
</dbReference>
<proteinExistence type="inferred from homology"/>
<organism evidence="4 5">
    <name type="scientific">Caballeronia novacaledonica</name>
    <dbReference type="NCBI Taxonomy" id="1544861"/>
    <lineage>
        <taxon>Bacteria</taxon>
        <taxon>Pseudomonadati</taxon>
        <taxon>Pseudomonadota</taxon>
        <taxon>Betaproteobacteria</taxon>
        <taxon>Burkholderiales</taxon>
        <taxon>Burkholderiaceae</taxon>
        <taxon>Caballeronia</taxon>
    </lineage>
</organism>
<comment type="caution">
    <text evidence="4">The sequence shown here is derived from an EMBL/GenBank/DDBJ whole genome shotgun (WGS) entry which is preliminary data.</text>
</comment>
<dbReference type="EMBL" id="BPUS01000004">
    <property type="protein sequence ID" value="GJH25446.1"/>
    <property type="molecule type" value="Genomic_DNA"/>
</dbReference>
<gene>
    <name evidence="4" type="ORF">CBA19CS42_13040</name>
</gene>
<evidence type="ECO:0000313" key="5">
    <source>
        <dbReference type="Proteomes" id="UP001055111"/>
    </source>
</evidence>
<dbReference type="PANTHER" id="PTHR32097:SF4">
    <property type="entry name" value="GENERAL STRESS PROTEIN 16U"/>
    <property type="match status" value="1"/>
</dbReference>
<accession>A0AA37I8R6</accession>
<evidence type="ECO:0000256" key="2">
    <source>
        <dbReference type="ARBA" id="ARBA00022686"/>
    </source>
</evidence>
<comment type="similarity">
    <text evidence="1">Belongs to the CAPAB/TerDEXZ family.</text>
</comment>
<dbReference type="AlphaFoldDB" id="A0AA37I8R6"/>
<dbReference type="RefSeq" id="WP_238212045.1">
    <property type="nucleotide sequence ID" value="NZ_BPUS01000004.1"/>
</dbReference>
<protein>
    <submittedName>
        <fullName evidence="4">TerD family protein</fullName>
    </submittedName>
</protein>
<dbReference type="CDD" id="cd06974">
    <property type="entry name" value="TerD_like"/>
    <property type="match status" value="1"/>
</dbReference>
<reference evidence="4" key="1">
    <citation type="submission" date="2022-09" db="EMBL/GenBank/DDBJ databases">
        <title>Isolation and characterization of 3-chlorobenzoate degrading bacteria from soils in Shizuoka.</title>
        <authorList>
            <person name="Ifat A."/>
            <person name="Ogawa N."/>
            <person name="Kimbara K."/>
            <person name="Moriuchi R."/>
            <person name="Dohra H."/>
            <person name="Shintani M."/>
        </authorList>
    </citation>
    <scope>NUCLEOTIDE SEQUENCE</scope>
    <source>
        <strain evidence="4">19CS4-2</strain>
    </source>
</reference>
<sequence>MAVTLKKGQGVSLKKNEYDLSMVTIGLGWDINESNTGILGSLFGKKAEEYDLDVVAFLCQKDGKVHHLGELKEGRPTLVGGDVVFFNSLHHRTGTIWLTGDNRTGSGDGDDEQIIVKLNDLPDVYEKIVFVVQIYEGAKREQSFDKVRNAYIRAEDGKSKEMVRFDLSGGAAFSDCRSMLFAELKRETNGWKFDAIGSPDQSDTFVTWLKKYL</sequence>
<keyword evidence="2" id="KW-0778">Tellurium resistance</keyword>
<dbReference type="GO" id="GO:0046690">
    <property type="term" value="P:response to tellurium ion"/>
    <property type="evidence" value="ECO:0007669"/>
    <property type="project" value="UniProtKB-KW"/>
</dbReference>
<dbReference type="PANTHER" id="PTHR32097">
    <property type="entry name" value="CAMP-BINDING PROTEIN 1-RELATED"/>
    <property type="match status" value="1"/>
</dbReference>
<feature type="domain" description="TerD" evidence="3">
    <location>
        <begin position="1"/>
        <end position="201"/>
    </location>
</feature>
<dbReference type="InterPro" id="IPR003325">
    <property type="entry name" value="TerD"/>
</dbReference>
<evidence type="ECO:0000259" key="3">
    <source>
        <dbReference type="Pfam" id="PF02342"/>
    </source>
</evidence>
<dbReference type="Pfam" id="PF02342">
    <property type="entry name" value="TerD"/>
    <property type="match status" value="1"/>
</dbReference>
<evidence type="ECO:0000313" key="4">
    <source>
        <dbReference type="EMBL" id="GJH25446.1"/>
    </source>
</evidence>
<dbReference type="Gene3D" id="2.60.60.30">
    <property type="entry name" value="sav2460 like domains"/>
    <property type="match status" value="1"/>
</dbReference>
<name>A0AA37I8R6_9BURK</name>